<gene>
    <name evidence="2" type="ORF">MKQ68_02990</name>
</gene>
<dbReference type="RefSeq" id="WP_264282015.1">
    <property type="nucleotide sequence ID" value="NZ_CP107006.1"/>
</dbReference>
<accession>A0ABY6J316</accession>
<proteinExistence type="predicted"/>
<dbReference type="Proteomes" id="UP001162741">
    <property type="component" value="Chromosome"/>
</dbReference>
<dbReference type="InterPro" id="IPR037107">
    <property type="entry name" value="Put_OMP_sf"/>
</dbReference>
<sequence length="336" mass="37621">MKFGVARSTFVALAFFLFPVITSAQDSGRVKLLVRVYEDNDGIKFGRKIADGGYTNGTRLDVFYVNKRKPHFFLDKLAPGFGGNAVYASSWGAFQVMITPLSVGEPAYKPVDYPYSGALTVHHSMYAFRPDKKDGFQTEWVLGVMGPPSLAKQTQKMIHGWFNFTRPRGWAYQYRTDLLLNYNLTYEKQLTHVEKGFEVIAGGKVNAGTMLNAVETHVLLRTGNMSPYFDGLLDQYAHKEHAQFYINAKPSVQYVVYNSLLQGGLFSDDVYVEPAVREAAGNAVRPPIRRWLADVDISAVLSLKRFAVSFSQKFSTPEFEGLPAQNVGNISLYLGF</sequence>
<evidence type="ECO:0000313" key="3">
    <source>
        <dbReference type="Proteomes" id="UP001162741"/>
    </source>
</evidence>
<evidence type="ECO:0000313" key="2">
    <source>
        <dbReference type="EMBL" id="UYQ94056.1"/>
    </source>
</evidence>
<reference evidence="2" key="1">
    <citation type="submission" date="2022-10" db="EMBL/GenBank/DDBJ databases">
        <title>Chitinophaga sp. nov., isolated from soil.</title>
        <authorList>
            <person name="Jeon C.O."/>
        </authorList>
    </citation>
    <scope>NUCLEOTIDE SEQUENCE</scope>
    <source>
        <strain evidence="2">R8</strain>
    </source>
</reference>
<protein>
    <submittedName>
        <fullName evidence="2">Lipid A deacylase LpxR family protein</fullName>
    </submittedName>
</protein>
<dbReference type="EMBL" id="CP107006">
    <property type="protein sequence ID" value="UYQ94056.1"/>
    <property type="molecule type" value="Genomic_DNA"/>
</dbReference>
<dbReference type="Gene3D" id="2.40.128.140">
    <property type="entry name" value="Outer membrane protein"/>
    <property type="match status" value="1"/>
</dbReference>
<evidence type="ECO:0000256" key="1">
    <source>
        <dbReference type="SAM" id="SignalP"/>
    </source>
</evidence>
<dbReference type="InterPro" id="IPR018707">
    <property type="entry name" value="LpxR"/>
</dbReference>
<feature type="signal peptide" evidence="1">
    <location>
        <begin position="1"/>
        <end position="24"/>
    </location>
</feature>
<keyword evidence="3" id="KW-1185">Reference proteome</keyword>
<organism evidence="2 3">
    <name type="scientific">Chitinophaga horti</name>
    <dbReference type="NCBI Taxonomy" id="2920382"/>
    <lineage>
        <taxon>Bacteria</taxon>
        <taxon>Pseudomonadati</taxon>
        <taxon>Bacteroidota</taxon>
        <taxon>Chitinophagia</taxon>
        <taxon>Chitinophagales</taxon>
        <taxon>Chitinophagaceae</taxon>
        <taxon>Chitinophaga</taxon>
    </lineage>
</organism>
<name>A0ABY6J316_9BACT</name>
<keyword evidence="1" id="KW-0732">Signal</keyword>
<feature type="chain" id="PRO_5047233919" evidence="1">
    <location>
        <begin position="25"/>
        <end position="336"/>
    </location>
</feature>
<dbReference type="Pfam" id="PF09982">
    <property type="entry name" value="LpxR"/>
    <property type="match status" value="1"/>
</dbReference>